<evidence type="ECO:0000256" key="6">
    <source>
        <dbReference type="ARBA" id="ARBA00023012"/>
    </source>
</evidence>
<dbReference type="GO" id="GO:0000155">
    <property type="term" value="F:phosphorelay sensor kinase activity"/>
    <property type="evidence" value="ECO:0007669"/>
    <property type="project" value="InterPro"/>
</dbReference>
<dbReference type="AlphaFoldDB" id="A0A1M6IQM1"/>
<dbReference type="Pfam" id="PF02518">
    <property type="entry name" value="HATPase_c"/>
    <property type="match status" value="1"/>
</dbReference>
<dbReference type="eggNOG" id="COG5002">
    <property type="taxonomic scope" value="Bacteria"/>
</dbReference>
<protein>
    <recommendedName>
        <fullName evidence="2">histidine kinase</fullName>
        <ecNumber evidence="2">2.7.13.3</ecNumber>
    </recommendedName>
</protein>
<keyword evidence="4" id="KW-0808">Transferase</keyword>
<dbReference type="InterPro" id="IPR003661">
    <property type="entry name" value="HisK_dim/P_dom"/>
</dbReference>
<keyword evidence="7" id="KW-1133">Transmembrane helix</keyword>
<reference evidence="10" key="1">
    <citation type="submission" date="2016-11" db="EMBL/GenBank/DDBJ databases">
        <authorList>
            <person name="Varghese N."/>
            <person name="Submissions S."/>
        </authorList>
    </citation>
    <scope>NUCLEOTIDE SEQUENCE [LARGE SCALE GENOMIC DNA]</scope>
    <source>
        <strain evidence="10">DSM 26884</strain>
    </source>
</reference>
<feature type="domain" description="Histidine kinase" evidence="8">
    <location>
        <begin position="543"/>
        <end position="757"/>
    </location>
</feature>
<dbReference type="SMART" id="SM00388">
    <property type="entry name" value="HisKA"/>
    <property type="match status" value="1"/>
</dbReference>
<accession>A0A1M6IQM1</accession>
<evidence type="ECO:0000313" key="10">
    <source>
        <dbReference type="Proteomes" id="UP000184192"/>
    </source>
</evidence>
<dbReference type="Pfam" id="PF00512">
    <property type="entry name" value="HisKA"/>
    <property type="match status" value="1"/>
</dbReference>
<keyword evidence="7" id="KW-0812">Transmembrane</keyword>
<gene>
    <name evidence="9" type="ORF">SAMN05444350_12469</name>
</gene>
<dbReference type="SMART" id="SM00387">
    <property type="entry name" value="HATPase_c"/>
    <property type="match status" value="1"/>
</dbReference>
<evidence type="ECO:0000256" key="5">
    <source>
        <dbReference type="ARBA" id="ARBA00022777"/>
    </source>
</evidence>
<dbReference type="Gene3D" id="1.10.287.130">
    <property type="match status" value="1"/>
</dbReference>
<keyword evidence="3" id="KW-0597">Phosphoprotein</keyword>
<feature type="transmembrane region" description="Helical" evidence="7">
    <location>
        <begin position="364"/>
        <end position="388"/>
    </location>
</feature>
<dbReference type="InterPro" id="IPR005467">
    <property type="entry name" value="His_kinase_dom"/>
</dbReference>
<evidence type="ECO:0000256" key="2">
    <source>
        <dbReference type="ARBA" id="ARBA00012438"/>
    </source>
</evidence>
<name>A0A1M6IQM1_9BACE</name>
<evidence type="ECO:0000256" key="7">
    <source>
        <dbReference type="SAM" id="Phobius"/>
    </source>
</evidence>
<organism evidence="9 10">
    <name type="scientific">Bacteroides stercorirosoris</name>
    <dbReference type="NCBI Taxonomy" id="871324"/>
    <lineage>
        <taxon>Bacteria</taxon>
        <taxon>Pseudomonadati</taxon>
        <taxon>Bacteroidota</taxon>
        <taxon>Bacteroidia</taxon>
        <taxon>Bacteroidales</taxon>
        <taxon>Bacteroidaceae</taxon>
        <taxon>Bacteroides</taxon>
    </lineage>
</organism>
<dbReference type="Proteomes" id="UP000184192">
    <property type="component" value="Unassembled WGS sequence"/>
</dbReference>
<evidence type="ECO:0000256" key="4">
    <source>
        <dbReference type="ARBA" id="ARBA00022679"/>
    </source>
</evidence>
<dbReference type="SUPFAM" id="SSF47384">
    <property type="entry name" value="Homodimeric domain of signal transducing histidine kinase"/>
    <property type="match status" value="1"/>
</dbReference>
<keyword evidence="7" id="KW-0472">Membrane</keyword>
<dbReference type="InterPro" id="IPR036097">
    <property type="entry name" value="HisK_dim/P_sf"/>
</dbReference>
<comment type="catalytic activity">
    <reaction evidence="1">
        <text>ATP + protein L-histidine = ADP + protein N-phospho-L-histidine.</text>
        <dbReference type="EC" id="2.7.13.3"/>
    </reaction>
</comment>
<dbReference type="CDD" id="cd00082">
    <property type="entry name" value="HisKA"/>
    <property type="match status" value="1"/>
</dbReference>
<proteinExistence type="predicted"/>
<dbReference type="EC" id="2.7.13.3" evidence="2"/>
<keyword evidence="5 9" id="KW-0418">Kinase</keyword>
<evidence type="ECO:0000256" key="3">
    <source>
        <dbReference type="ARBA" id="ARBA00022553"/>
    </source>
</evidence>
<dbReference type="Gene3D" id="3.40.50.2300">
    <property type="match status" value="2"/>
</dbReference>
<dbReference type="EMBL" id="FQZN01000024">
    <property type="protein sequence ID" value="SHJ36742.1"/>
    <property type="molecule type" value="Genomic_DNA"/>
</dbReference>
<dbReference type="SUPFAM" id="SSF55874">
    <property type="entry name" value="ATPase domain of HSP90 chaperone/DNA topoisomerase II/histidine kinase"/>
    <property type="match status" value="1"/>
</dbReference>
<dbReference type="InterPro" id="IPR003594">
    <property type="entry name" value="HATPase_dom"/>
</dbReference>
<dbReference type="InterPro" id="IPR004358">
    <property type="entry name" value="Sig_transdc_His_kin-like_C"/>
</dbReference>
<keyword evidence="6" id="KW-0902">Two-component regulatory system</keyword>
<dbReference type="Gene3D" id="3.30.565.10">
    <property type="entry name" value="Histidine kinase-like ATPase, C-terminal domain"/>
    <property type="match status" value="1"/>
</dbReference>
<sequence>MCHELLCFMSKTNFILLFLLASACFFLGSCSEKEVRKILVVHSYEETYAAYPDFNKMIAESFRKKEVDADVRTLYLDCEAYQEKEELLRMYSLLDEVSKDWKPEVILVNEDQATYSLLKCGHPLVKEVPIVFGGVNYPNWSLIKQYSNVTGFRDKIDFMENIEVVKELFGKRTHLFTLIDTTYLDKQIRQDAREQLEGKKVKGFMNSKVLNTREWREFVKDESYTYFAGIAVRVQEDHSDAGLLWSLSQYTRDRCYLQLKRDFTTVNIGNICSSPSLTAINEGFGYGEKLLGGYITTLSIQVGEMVDAAVRILHGEKPLDMPIANSAKEYVVDWDVMVQRGLSKADIPGKYSIIHIPFSKNHPLLWGGIVFSVVVLLLTLFVLLFFLYRREQGRKKKALNALEDEKETLALAIEGSDTYAWKLENDYFIFESDFWKSQGMRSKVLTFEKLIDFIHPEHWDEVHENWRKISMIRKVAVQARCDFNGKGYQWWEFRYKTIALPNGGYKAAGLLLNIQDIKDHEQELEEARLLAEKAELKQSFLANMSHEIRTPLNAIVGFSNILAADEDLEPDERCEYIKTINRNSDLLLTLINDILELSRLESGYMSFEFAPCGVAELVDEVYLTHQMLIPEQLEFIKEKDTVSVKINVDKGRLIQVLTNFLNNASKFTPSGYIKLGYRYLPDTSEVAVYVEDTGCGIPYAEQKMIFSRFYKQDEFSQGTGLGLSICQVIMEKLQGRIELWSEQGKGSRFTVILPKIEN</sequence>
<keyword evidence="10" id="KW-1185">Reference proteome</keyword>
<dbReference type="PANTHER" id="PTHR43711">
    <property type="entry name" value="TWO-COMPONENT HISTIDINE KINASE"/>
    <property type="match status" value="1"/>
</dbReference>
<dbReference type="InterPro" id="IPR036890">
    <property type="entry name" value="HATPase_C_sf"/>
</dbReference>
<dbReference type="PRINTS" id="PR00344">
    <property type="entry name" value="BCTRLSENSOR"/>
</dbReference>
<evidence type="ECO:0000313" key="9">
    <source>
        <dbReference type="EMBL" id="SHJ36742.1"/>
    </source>
</evidence>
<dbReference type="Gene3D" id="3.30.450.20">
    <property type="entry name" value="PAS domain"/>
    <property type="match status" value="1"/>
</dbReference>
<dbReference type="PROSITE" id="PS50109">
    <property type="entry name" value="HIS_KIN"/>
    <property type="match status" value="1"/>
</dbReference>
<evidence type="ECO:0000259" key="8">
    <source>
        <dbReference type="PROSITE" id="PS50109"/>
    </source>
</evidence>
<dbReference type="InterPro" id="IPR050736">
    <property type="entry name" value="Sensor_HK_Regulatory"/>
</dbReference>
<dbReference type="PANTHER" id="PTHR43711:SF31">
    <property type="entry name" value="HISTIDINE KINASE"/>
    <property type="match status" value="1"/>
</dbReference>
<evidence type="ECO:0000256" key="1">
    <source>
        <dbReference type="ARBA" id="ARBA00000085"/>
    </source>
</evidence>